<dbReference type="PROSITE" id="PS00061">
    <property type="entry name" value="ADH_SHORT"/>
    <property type="match status" value="1"/>
</dbReference>
<dbReference type="PANTHER" id="PTHR42820">
    <property type="entry name" value="SHORT-CHAIN DEHYDROGENASE REDUCTASE"/>
    <property type="match status" value="1"/>
</dbReference>
<dbReference type="Proteomes" id="UP000296733">
    <property type="component" value="Chromosome"/>
</dbReference>
<dbReference type="InterPro" id="IPR036291">
    <property type="entry name" value="NAD(P)-bd_dom_sf"/>
</dbReference>
<dbReference type="PRINTS" id="PR00081">
    <property type="entry name" value="GDHRDH"/>
</dbReference>
<dbReference type="FunFam" id="3.40.50.720:FF:000084">
    <property type="entry name" value="Short-chain dehydrogenase reductase"/>
    <property type="match status" value="1"/>
</dbReference>
<dbReference type="Pfam" id="PF13561">
    <property type="entry name" value="adh_short_C2"/>
    <property type="match status" value="1"/>
</dbReference>
<gene>
    <name evidence="2" type="ORF">DV707_10505</name>
    <name evidence="3" type="ORF">SAMN04488133_2050</name>
</gene>
<dbReference type="KEGG" id="hlm:DV707_10505"/>
<evidence type="ECO:0000313" key="4">
    <source>
        <dbReference type="Proteomes" id="UP000236740"/>
    </source>
</evidence>
<dbReference type="InterPro" id="IPR057326">
    <property type="entry name" value="KR_dom"/>
</dbReference>
<evidence type="ECO:0000313" key="2">
    <source>
        <dbReference type="EMBL" id="QCC48054.1"/>
    </source>
</evidence>
<evidence type="ECO:0000313" key="3">
    <source>
        <dbReference type="EMBL" id="SEG36929.1"/>
    </source>
</evidence>
<dbReference type="Gene3D" id="3.40.50.720">
    <property type="entry name" value="NAD(P)-binding Rossmann-like Domain"/>
    <property type="match status" value="1"/>
</dbReference>
<protein>
    <submittedName>
        <fullName evidence="3">NAD(P)-dependent dehydrogenase, short-chain alcohol dehydrogenase family</fullName>
    </submittedName>
    <submittedName>
        <fullName evidence="2">SDR family oxidoreductase</fullName>
    </submittedName>
</protein>
<dbReference type="SUPFAM" id="SSF51735">
    <property type="entry name" value="NAD(P)-binding Rossmann-fold domains"/>
    <property type="match status" value="1"/>
</dbReference>
<reference evidence="2 5" key="2">
    <citation type="journal article" date="2019" name="Nat. Commun.">
        <title>A new type of DNA phosphorothioation-based antiviral system in archaea.</title>
        <authorList>
            <person name="Xiong L."/>
            <person name="Liu S."/>
            <person name="Chen S."/>
            <person name="Xiao Y."/>
            <person name="Zhu B."/>
            <person name="Gao Y."/>
            <person name="Zhang Y."/>
            <person name="Chen B."/>
            <person name="Luo J."/>
            <person name="Deng Z."/>
            <person name="Chen X."/>
            <person name="Wang L."/>
            <person name="Chen S."/>
        </authorList>
    </citation>
    <scope>NUCLEOTIDE SEQUENCE [LARGE SCALE GENOMIC DNA]</scope>
    <source>
        <strain evidence="2 5">CGMCC 1.10331</strain>
    </source>
</reference>
<dbReference type="InterPro" id="IPR020904">
    <property type="entry name" value="Sc_DH/Rdtase_CS"/>
</dbReference>
<organism evidence="3 4">
    <name type="scientific">Halobellus limi</name>
    <dbReference type="NCBI Taxonomy" id="699433"/>
    <lineage>
        <taxon>Archaea</taxon>
        <taxon>Methanobacteriati</taxon>
        <taxon>Methanobacteriota</taxon>
        <taxon>Stenosarchaea group</taxon>
        <taxon>Halobacteria</taxon>
        <taxon>Halobacteriales</taxon>
        <taxon>Haloferacaceae</taxon>
        <taxon>Halobellus</taxon>
    </lineage>
</organism>
<reference evidence="3 4" key="1">
    <citation type="submission" date="2016-10" db="EMBL/GenBank/DDBJ databases">
        <authorList>
            <person name="de Groot N.N."/>
        </authorList>
    </citation>
    <scope>NUCLEOTIDE SEQUENCE [LARGE SCALE GENOMIC DNA]</scope>
    <source>
        <strain evidence="3 4">CGMCC 1.10331</strain>
    </source>
</reference>
<proteinExistence type="predicted"/>
<dbReference type="Proteomes" id="UP000236740">
    <property type="component" value="Unassembled WGS sequence"/>
</dbReference>
<dbReference type="AlphaFoldDB" id="A0A1H5ZKF1"/>
<dbReference type="EMBL" id="FNVN01000002">
    <property type="protein sequence ID" value="SEG36929.1"/>
    <property type="molecule type" value="Genomic_DNA"/>
</dbReference>
<dbReference type="EMBL" id="CP031311">
    <property type="protein sequence ID" value="QCC48054.1"/>
    <property type="molecule type" value="Genomic_DNA"/>
</dbReference>
<dbReference type="CDD" id="cd05233">
    <property type="entry name" value="SDR_c"/>
    <property type="match status" value="1"/>
</dbReference>
<evidence type="ECO:0000313" key="5">
    <source>
        <dbReference type="Proteomes" id="UP000296733"/>
    </source>
</evidence>
<keyword evidence="4" id="KW-1185">Reference proteome</keyword>
<dbReference type="InterPro" id="IPR002347">
    <property type="entry name" value="SDR_fam"/>
</dbReference>
<name>A0A1H5ZKF1_9EURY</name>
<dbReference type="SMART" id="SM00822">
    <property type="entry name" value="PKS_KR"/>
    <property type="match status" value="1"/>
</dbReference>
<dbReference type="OrthoDB" id="24596at2157"/>
<dbReference type="PANTHER" id="PTHR42820:SF1">
    <property type="entry name" value="SHORT-CHAIN DEHYDROGENASE_REDUCTASE FAMILY PROTEIN"/>
    <property type="match status" value="1"/>
</dbReference>
<dbReference type="GeneID" id="39858525"/>
<accession>A0A1H5ZKF1</accession>
<feature type="domain" description="Ketoreductase" evidence="1">
    <location>
        <begin position="6"/>
        <end position="199"/>
    </location>
</feature>
<dbReference type="RefSeq" id="WP_103991744.1">
    <property type="nucleotide sequence ID" value="NZ_CP031311.1"/>
</dbReference>
<evidence type="ECO:0000259" key="1">
    <source>
        <dbReference type="SMART" id="SM00822"/>
    </source>
</evidence>
<dbReference type="PRINTS" id="PR00080">
    <property type="entry name" value="SDRFAMILY"/>
</dbReference>
<dbReference type="NCBIfam" id="NF005559">
    <property type="entry name" value="PRK07231.1"/>
    <property type="match status" value="1"/>
</dbReference>
<sequence>MVVNGKVAVVTGGASGIGEATARQYCEHGASVVVGDVDEEGGEETVASIAADGGEATFVPTDVAEEDDVKRLVETAVDTYGGLDVVFNNAGTEGGLADFADYDSADFDRVVAVNLRGTFYGMKYGIQAMLADGGGSIVNTSSVASVTGIMGRAGYSASKAGINGMTRAAAMEYAAEGIRVNAVLPGIVNTSMQDRVAVQRPDSTDRYEISEAMPGRASPEELANAVLFLGSDLSSRITGVTLPVEGGFLVQP</sequence>